<dbReference type="PANTHER" id="PTHR46033:SF8">
    <property type="entry name" value="PROTEIN MAINTENANCE OF MERISTEMS-LIKE"/>
    <property type="match status" value="1"/>
</dbReference>
<evidence type="ECO:0000313" key="3">
    <source>
        <dbReference type="Proteomes" id="UP000593577"/>
    </source>
</evidence>
<dbReference type="PANTHER" id="PTHR46033">
    <property type="entry name" value="PROTEIN MAIN-LIKE 2"/>
    <property type="match status" value="1"/>
</dbReference>
<comment type="caution">
    <text evidence="2">The sequence shown here is derived from an EMBL/GenBank/DDBJ whole genome shotgun (WGS) entry which is preliminary data.</text>
</comment>
<dbReference type="Proteomes" id="UP000593577">
    <property type="component" value="Unassembled WGS sequence"/>
</dbReference>
<protein>
    <recommendedName>
        <fullName evidence="1">Aminotransferase-like plant mobile domain-containing protein</fullName>
    </recommendedName>
</protein>
<dbReference type="InterPro" id="IPR019557">
    <property type="entry name" value="AminoTfrase-like_pln_mobile"/>
</dbReference>
<keyword evidence="3" id="KW-1185">Reference proteome</keyword>
<accession>A0A7J8XK20</accession>
<dbReference type="EMBL" id="JABFAA010000007">
    <property type="protein sequence ID" value="MBA0687264.1"/>
    <property type="molecule type" value="Genomic_DNA"/>
</dbReference>
<evidence type="ECO:0000313" key="2">
    <source>
        <dbReference type="EMBL" id="MBA0687264.1"/>
    </source>
</evidence>
<dbReference type="Pfam" id="PF10536">
    <property type="entry name" value="PMD"/>
    <property type="match status" value="1"/>
</dbReference>
<reference evidence="2 3" key="1">
    <citation type="journal article" date="2019" name="Genome Biol. Evol.">
        <title>Insights into the evolution of the New World diploid cottons (Gossypium, subgenus Houzingenia) based on genome sequencing.</title>
        <authorList>
            <person name="Grover C.E."/>
            <person name="Arick M.A. 2nd"/>
            <person name="Thrash A."/>
            <person name="Conover J.L."/>
            <person name="Sanders W.S."/>
            <person name="Peterson D.G."/>
            <person name="Frelichowski J.E."/>
            <person name="Scheffler J.A."/>
            <person name="Scheffler B.E."/>
            <person name="Wendel J.F."/>
        </authorList>
    </citation>
    <scope>NUCLEOTIDE SEQUENCE [LARGE SCALE GENOMIC DNA]</scope>
    <source>
        <strain evidence="2">185</strain>
        <tissue evidence="2">Leaf</tissue>
    </source>
</reference>
<dbReference type="GO" id="GO:0010073">
    <property type="term" value="P:meristem maintenance"/>
    <property type="evidence" value="ECO:0007669"/>
    <property type="project" value="InterPro"/>
</dbReference>
<name>A0A7J8XK20_GOSAI</name>
<organism evidence="2 3">
    <name type="scientific">Gossypium aridum</name>
    <name type="common">American cotton</name>
    <name type="synonym">Erioxylum aridum</name>
    <dbReference type="NCBI Taxonomy" id="34290"/>
    <lineage>
        <taxon>Eukaryota</taxon>
        <taxon>Viridiplantae</taxon>
        <taxon>Streptophyta</taxon>
        <taxon>Embryophyta</taxon>
        <taxon>Tracheophyta</taxon>
        <taxon>Spermatophyta</taxon>
        <taxon>Magnoliopsida</taxon>
        <taxon>eudicotyledons</taxon>
        <taxon>Gunneridae</taxon>
        <taxon>Pentapetalae</taxon>
        <taxon>rosids</taxon>
        <taxon>malvids</taxon>
        <taxon>Malvales</taxon>
        <taxon>Malvaceae</taxon>
        <taxon>Malvoideae</taxon>
        <taxon>Gossypium</taxon>
    </lineage>
</organism>
<sequence>MEIENTHTFYLPCGECTITFEDISLQLGLSVDGEVVTRPVISVDWSVTCEQLLGNLPNRFRVGGLR</sequence>
<dbReference type="AlphaFoldDB" id="A0A7J8XK20"/>
<feature type="domain" description="Aminotransferase-like plant mobile" evidence="1">
    <location>
        <begin position="5"/>
        <end position="59"/>
    </location>
</feature>
<gene>
    <name evidence="2" type="ORF">Goari_014814</name>
</gene>
<evidence type="ECO:0000259" key="1">
    <source>
        <dbReference type="Pfam" id="PF10536"/>
    </source>
</evidence>
<dbReference type="InterPro" id="IPR044824">
    <property type="entry name" value="MAIN-like"/>
</dbReference>
<proteinExistence type="predicted"/>